<sequence length="158" mass="18116">MKEWGFDGRVRVHAAFTAYLDLCEAKTWWNVSVHPCQELQMVYITGKPVKKANMKLVLPVLAQEEISVERMDTFLKFIKPLSTNEKCEGDGDKSLEEKPHVITLAVVDTDSTVVYYNISNHLQQPKNLDELEEDGSTTQKQKKRKGGQRWHSKKKGKP</sequence>
<evidence type="ECO:0000259" key="4">
    <source>
        <dbReference type="Pfam" id="PF09631"/>
    </source>
</evidence>
<comment type="similarity">
    <text evidence="1">Belongs to the SEN15 family.</text>
</comment>
<protein>
    <submittedName>
        <fullName evidence="5">Putative tRNA-splicing endonuclease subunit Sen15</fullName>
    </submittedName>
</protein>
<dbReference type="OrthoDB" id="10002170at2759"/>
<keyword evidence="5" id="KW-0378">Hydrolase</keyword>
<feature type="domain" description="tRNA-splicing endonuclease subunit Sen15" evidence="4">
    <location>
        <begin position="19"/>
        <end position="127"/>
    </location>
</feature>
<evidence type="ECO:0000256" key="2">
    <source>
        <dbReference type="ARBA" id="ARBA00022694"/>
    </source>
</evidence>
<dbReference type="SUPFAM" id="SSF53032">
    <property type="entry name" value="tRNA-intron endonuclease catalytic domain-like"/>
    <property type="match status" value="1"/>
</dbReference>
<dbReference type="AlphaFoldDB" id="A0A2G8JST9"/>
<evidence type="ECO:0000256" key="1">
    <source>
        <dbReference type="ARBA" id="ARBA00006091"/>
    </source>
</evidence>
<keyword evidence="5" id="KW-0540">Nuclease</keyword>
<dbReference type="GO" id="GO:0003676">
    <property type="term" value="F:nucleic acid binding"/>
    <property type="evidence" value="ECO:0007669"/>
    <property type="project" value="InterPro"/>
</dbReference>
<reference evidence="5 6" key="1">
    <citation type="journal article" date="2017" name="PLoS Biol.">
        <title>The sea cucumber genome provides insights into morphological evolution and visceral regeneration.</title>
        <authorList>
            <person name="Zhang X."/>
            <person name="Sun L."/>
            <person name="Yuan J."/>
            <person name="Sun Y."/>
            <person name="Gao Y."/>
            <person name="Zhang L."/>
            <person name="Li S."/>
            <person name="Dai H."/>
            <person name="Hamel J.F."/>
            <person name="Liu C."/>
            <person name="Yu Y."/>
            <person name="Liu S."/>
            <person name="Lin W."/>
            <person name="Guo K."/>
            <person name="Jin S."/>
            <person name="Xu P."/>
            <person name="Storey K.B."/>
            <person name="Huan P."/>
            <person name="Zhang T."/>
            <person name="Zhou Y."/>
            <person name="Zhang J."/>
            <person name="Lin C."/>
            <person name="Li X."/>
            <person name="Xing L."/>
            <person name="Huo D."/>
            <person name="Sun M."/>
            <person name="Wang L."/>
            <person name="Mercier A."/>
            <person name="Li F."/>
            <person name="Yang H."/>
            <person name="Xiang J."/>
        </authorList>
    </citation>
    <scope>NUCLEOTIDE SEQUENCE [LARGE SCALE GENOMIC DNA]</scope>
    <source>
        <strain evidence="5">Shaxun</strain>
        <tissue evidence="5">Muscle</tissue>
    </source>
</reference>
<keyword evidence="6" id="KW-1185">Reference proteome</keyword>
<dbReference type="InterPro" id="IPR036167">
    <property type="entry name" value="tRNA_intron_Endo_cat-like_sf"/>
</dbReference>
<feature type="region of interest" description="Disordered" evidence="3">
    <location>
        <begin position="126"/>
        <end position="158"/>
    </location>
</feature>
<accession>A0A2G8JST9</accession>
<dbReference type="Proteomes" id="UP000230750">
    <property type="component" value="Unassembled WGS sequence"/>
</dbReference>
<keyword evidence="5" id="KW-0255">Endonuclease</keyword>
<organism evidence="5 6">
    <name type="scientific">Stichopus japonicus</name>
    <name type="common">Sea cucumber</name>
    <dbReference type="NCBI Taxonomy" id="307972"/>
    <lineage>
        <taxon>Eukaryota</taxon>
        <taxon>Metazoa</taxon>
        <taxon>Echinodermata</taxon>
        <taxon>Eleutherozoa</taxon>
        <taxon>Echinozoa</taxon>
        <taxon>Holothuroidea</taxon>
        <taxon>Aspidochirotacea</taxon>
        <taxon>Aspidochirotida</taxon>
        <taxon>Stichopodidae</taxon>
        <taxon>Apostichopus</taxon>
    </lineage>
</organism>
<evidence type="ECO:0000256" key="3">
    <source>
        <dbReference type="SAM" id="MobiDB-lite"/>
    </source>
</evidence>
<dbReference type="GO" id="GO:0004519">
    <property type="term" value="F:endonuclease activity"/>
    <property type="evidence" value="ECO:0007669"/>
    <property type="project" value="UniProtKB-KW"/>
</dbReference>
<dbReference type="GO" id="GO:0006388">
    <property type="term" value="P:tRNA splicing, via endonucleolytic cleavage and ligation"/>
    <property type="evidence" value="ECO:0007669"/>
    <property type="project" value="InterPro"/>
</dbReference>
<dbReference type="PANTHER" id="PTHR28582">
    <property type="entry name" value="TRNA-SPLICING ENDONUCLEASE SUBUNIT SEN15"/>
    <property type="match status" value="1"/>
</dbReference>
<name>A0A2G8JST9_STIJA</name>
<comment type="caution">
    <text evidence="5">The sequence shown here is derived from an EMBL/GenBank/DDBJ whole genome shotgun (WGS) entry which is preliminary data.</text>
</comment>
<dbReference type="InterPro" id="IPR011856">
    <property type="entry name" value="tRNA_endonuc-like_dom_sf"/>
</dbReference>
<dbReference type="Gene3D" id="3.40.1350.10">
    <property type="match status" value="1"/>
</dbReference>
<dbReference type="PANTHER" id="PTHR28582:SF1">
    <property type="entry name" value="TRNA-SPLICING ENDONUCLEASE SUBUNIT SEN15"/>
    <property type="match status" value="1"/>
</dbReference>
<dbReference type="EMBL" id="MRZV01001308">
    <property type="protein sequence ID" value="PIK38837.1"/>
    <property type="molecule type" value="Genomic_DNA"/>
</dbReference>
<dbReference type="GO" id="GO:0005634">
    <property type="term" value="C:nucleus"/>
    <property type="evidence" value="ECO:0007669"/>
    <property type="project" value="UniProtKB-ARBA"/>
</dbReference>
<proteinExistence type="inferred from homology"/>
<keyword evidence="2" id="KW-0819">tRNA processing</keyword>
<evidence type="ECO:0000313" key="5">
    <source>
        <dbReference type="EMBL" id="PIK38837.1"/>
    </source>
</evidence>
<dbReference type="InterPro" id="IPR018593">
    <property type="entry name" value="tRNA-endonuc_su_Sen15"/>
</dbReference>
<gene>
    <name evidence="5" type="ORF">BSL78_24322</name>
</gene>
<feature type="compositionally biased region" description="Basic residues" evidence="3">
    <location>
        <begin position="140"/>
        <end position="158"/>
    </location>
</feature>
<evidence type="ECO:0000313" key="6">
    <source>
        <dbReference type="Proteomes" id="UP000230750"/>
    </source>
</evidence>
<dbReference type="STRING" id="307972.A0A2G8JST9"/>
<dbReference type="Pfam" id="PF09631">
    <property type="entry name" value="Sen15"/>
    <property type="match status" value="1"/>
</dbReference>